<dbReference type="Pfam" id="PF03819">
    <property type="entry name" value="MazG"/>
    <property type="match status" value="1"/>
</dbReference>
<sequence length="207" mass="23697">MARLRAPDGCPWDREQDHKSIRLNAVEEVYELLDAIEAEDDAEMEEELGDVLLQVVFHAQMAKERDAFDFEKVARNITDKLVRRHPHVFGSAKVEDVAGVWNQWDAIKQTEKAGTINERKSAFDGIPSHLPALMRAHETVKKARKHGLLANGRKSKAKEELGKQLFKLAQRAQASGWQAEELLRAETVKQEKILRQKEKGRQKNKRT</sequence>
<dbReference type="PANTHER" id="PTHR30522:SF0">
    <property type="entry name" value="NUCLEOSIDE TRIPHOSPHATE PYROPHOSPHOHYDROLASE"/>
    <property type="match status" value="1"/>
</dbReference>
<dbReference type="GO" id="GO:0046052">
    <property type="term" value="P:UTP catabolic process"/>
    <property type="evidence" value="ECO:0007669"/>
    <property type="project" value="TreeGrafter"/>
</dbReference>
<dbReference type="AlphaFoldDB" id="A0A382M1H2"/>
<dbReference type="NCBIfam" id="TIGR00444">
    <property type="entry name" value="mazG"/>
    <property type="match status" value="1"/>
</dbReference>
<dbReference type="SUPFAM" id="SSF101386">
    <property type="entry name" value="all-alpha NTP pyrophosphatases"/>
    <property type="match status" value="1"/>
</dbReference>
<dbReference type="CDD" id="cd11528">
    <property type="entry name" value="NTP-PPase_MazG_Nterm"/>
    <property type="match status" value="1"/>
</dbReference>
<dbReference type="EMBL" id="UINC01090494">
    <property type="protein sequence ID" value="SVC42488.1"/>
    <property type="molecule type" value="Genomic_DNA"/>
</dbReference>
<dbReference type="InterPro" id="IPR011551">
    <property type="entry name" value="NTP_PyrPHydrolase_MazG"/>
</dbReference>
<protein>
    <recommendedName>
        <fullName evidence="1">NTP pyrophosphohydrolase MazG-like domain-containing protein</fullName>
    </recommendedName>
</protein>
<dbReference type="GO" id="GO:0046081">
    <property type="term" value="P:dUTP catabolic process"/>
    <property type="evidence" value="ECO:0007669"/>
    <property type="project" value="TreeGrafter"/>
</dbReference>
<dbReference type="InterPro" id="IPR048015">
    <property type="entry name" value="NTP-PPase_MazG-like_N"/>
</dbReference>
<accession>A0A382M1H2</accession>
<dbReference type="InterPro" id="IPR004518">
    <property type="entry name" value="MazG-like_dom"/>
</dbReference>
<dbReference type="GO" id="GO:0046061">
    <property type="term" value="P:dATP catabolic process"/>
    <property type="evidence" value="ECO:0007669"/>
    <property type="project" value="TreeGrafter"/>
</dbReference>
<dbReference type="PANTHER" id="PTHR30522">
    <property type="entry name" value="NUCLEOSIDE TRIPHOSPHATE PYROPHOSPHOHYDROLASE"/>
    <property type="match status" value="1"/>
</dbReference>
<dbReference type="GO" id="GO:0047429">
    <property type="term" value="F:nucleoside triphosphate diphosphatase activity"/>
    <property type="evidence" value="ECO:0007669"/>
    <property type="project" value="TreeGrafter"/>
</dbReference>
<dbReference type="GO" id="GO:0046076">
    <property type="term" value="P:dTTP catabolic process"/>
    <property type="evidence" value="ECO:0007669"/>
    <property type="project" value="TreeGrafter"/>
</dbReference>
<proteinExistence type="predicted"/>
<reference evidence="2" key="1">
    <citation type="submission" date="2018-05" db="EMBL/GenBank/DDBJ databases">
        <authorList>
            <person name="Lanie J.A."/>
            <person name="Ng W.-L."/>
            <person name="Kazmierczak K.M."/>
            <person name="Andrzejewski T.M."/>
            <person name="Davidsen T.M."/>
            <person name="Wayne K.J."/>
            <person name="Tettelin H."/>
            <person name="Glass J.I."/>
            <person name="Rusch D."/>
            <person name="Podicherti R."/>
            <person name="Tsui H.-C.T."/>
            <person name="Winkler M.E."/>
        </authorList>
    </citation>
    <scope>NUCLEOTIDE SEQUENCE</scope>
</reference>
<dbReference type="GO" id="GO:0006950">
    <property type="term" value="P:response to stress"/>
    <property type="evidence" value="ECO:0007669"/>
    <property type="project" value="UniProtKB-ARBA"/>
</dbReference>
<evidence type="ECO:0000259" key="1">
    <source>
        <dbReference type="Pfam" id="PF03819"/>
    </source>
</evidence>
<feature type="domain" description="NTP pyrophosphohydrolase MazG-like" evidence="1">
    <location>
        <begin position="16"/>
        <end position="89"/>
    </location>
</feature>
<dbReference type="GO" id="GO:0006203">
    <property type="term" value="P:dGTP catabolic process"/>
    <property type="evidence" value="ECO:0007669"/>
    <property type="project" value="TreeGrafter"/>
</dbReference>
<gene>
    <name evidence="2" type="ORF">METZ01_LOCUS295342</name>
</gene>
<dbReference type="GO" id="GO:0046047">
    <property type="term" value="P:TTP catabolic process"/>
    <property type="evidence" value="ECO:0007669"/>
    <property type="project" value="TreeGrafter"/>
</dbReference>
<evidence type="ECO:0000313" key="2">
    <source>
        <dbReference type="EMBL" id="SVC42488.1"/>
    </source>
</evidence>
<name>A0A382M1H2_9ZZZZ</name>
<dbReference type="FunFam" id="1.10.287.1080:FF:000001">
    <property type="entry name" value="Nucleoside triphosphate pyrophosphohydrolase"/>
    <property type="match status" value="1"/>
</dbReference>
<organism evidence="2">
    <name type="scientific">marine metagenome</name>
    <dbReference type="NCBI Taxonomy" id="408172"/>
    <lineage>
        <taxon>unclassified sequences</taxon>
        <taxon>metagenomes</taxon>
        <taxon>ecological metagenomes</taxon>
    </lineage>
</organism>
<dbReference type="Gene3D" id="1.10.287.1080">
    <property type="entry name" value="MazG-like"/>
    <property type="match status" value="1"/>
</dbReference>